<dbReference type="Pfam" id="PF18073">
    <property type="entry name" value="Zn_ribbon_LapB"/>
    <property type="match status" value="1"/>
</dbReference>
<keyword evidence="6" id="KW-1185">Reference proteome</keyword>
<dbReference type="InterPro" id="IPR019734">
    <property type="entry name" value="TPR_rpt"/>
</dbReference>
<evidence type="ECO:0000256" key="2">
    <source>
        <dbReference type="HAMAP-Rule" id="MF_00994"/>
    </source>
</evidence>
<evidence type="ECO:0000313" key="5">
    <source>
        <dbReference type="EMBL" id="MBB3168378.1"/>
    </source>
</evidence>
<gene>
    <name evidence="2" type="primary">lapB</name>
    <name evidence="5" type="ORF">FHS30_001562</name>
</gene>
<evidence type="ECO:0000313" key="6">
    <source>
        <dbReference type="Proteomes" id="UP000559987"/>
    </source>
</evidence>
<keyword evidence="2 3" id="KW-0802">TPR repeat</keyword>
<keyword evidence="2" id="KW-0812">Transmembrane</keyword>
<sequence length="393" mass="43866">MSNAGIFLLLLLAILCGYVMGIYQRRTDSDDADGAPDSSQDLLKNLGYLLREETDAGLDQFIHRLDVSPATLDTHLAVGGLLRRKGEISRAIRVHQNLISRPSLSKAQQRQAQIELAQDFAQAGLLDRAERLLLELFEIDDAEREKVAQLLVDIYQDEREWERALDIVNQLGKGWFNKLSDHWQTLRAHFHCELAAVAVQGGDLLTVRRILKQARAYQKNLARSYLLEAEVELQAGDSARALAALEALLALDPDSLYAGLPVLQDLAKKEQYLPAVKRLLQQGWRQAGIASFVVMELELEVGRDPEVRKEILEVAIQKSPNLRLLAAYLALLIETNKEVGSVLEPLAAIGEKLNKLPHFKCSQCGFAGKQVHWLCPSCKTWSSLRPIKGLEGV</sequence>
<dbReference type="GO" id="GO:0005506">
    <property type="term" value="F:iron ion binding"/>
    <property type="evidence" value="ECO:0007669"/>
    <property type="project" value="UniProtKB-UniRule"/>
</dbReference>
<keyword evidence="1 2" id="KW-0479">Metal-binding</keyword>
<keyword evidence="2" id="KW-0997">Cell inner membrane</keyword>
<keyword evidence="2" id="KW-1003">Cell membrane</keyword>
<dbReference type="InterPro" id="IPR030865">
    <property type="entry name" value="LapB"/>
</dbReference>
<organism evidence="5 6">
    <name type="scientific">Simiduia aestuariiviva</name>
    <dbReference type="NCBI Taxonomy" id="1510459"/>
    <lineage>
        <taxon>Bacteria</taxon>
        <taxon>Pseudomonadati</taxon>
        <taxon>Pseudomonadota</taxon>
        <taxon>Gammaproteobacteria</taxon>
        <taxon>Cellvibrionales</taxon>
        <taxon>Cellvibrionaceae</taxon>
        <taxon>Simiduia</taxon>
    </lineage>
</organism>
<comment type="similarity">
    <text evidence="2">Belongs to the LapB family.</text>
</comment>
<keyword evidence="2" id="KW-0472">Membrane</keyword>
<dbReference type="GO" id="GO:0008653">
    <property type="term" value="P:lipopolysaccharide metabolic process"/>
    <property type="evidence" value="ECO:0007669"/>
    <property type="project" value="InterPro"/>
</dbReference>
<dbReference type="AlphaFoldDB" id="A0A839US83"/>
<keyword evidence="2" id="KW-0408">Iron</keyword>
<dbReference type="HAMAP" id="MF_00994">
    <property type="entry name" value="LPS_assembly_LapB"/>
    <property type="match status" value="1"/>
</dbReference>
<dbReference type="GO" id="GO:0046890">
    <property type="term" value="P:regulation of lipid biosynthetic process"/>
    <property type="evidence" value="ECO:0007669"/>
    <property type="project" value="UniProtKB-UniRule"/>
</dbReference>
<dbReference type="Gene3D" id="1.25.40.10">
    <property type="entry name" value="Tetratricopeptide repeat domain"/>
    <property type="match status" value="2"/>
</dbReference>
<accession>A0A839US83</accession>
<comment type="function">
    <text evidence="2">Modulates cellular lipopolysaccharide (LPS) levels by regulating LpxC, which is involved in lipid A biosynthesis. May act by modulating the proteolytic activity of FtsH towards LpxC. May also coordinate assembly of proteins involved in LPS synthesis at the plasma membrane.</text>
</comment>
<feature type="domain" description="LapB rubredoxin metal binding" evidence="4">
    <location>
        <begin position="359"/>
        <end position="386"/>
    </location>
</feature>
<comment type="subcellular location">
    <subcellularLocation>
        <location evidence="2">Cell inner membrane</location>
        <topology evidence="2">Single-pass membrane protein</topology>
        <orientation evidence="2">Cytoplasmic side</orientation>
    </subcellularLocation>
</comment>
<comment type="caution">
    <text evidence="5">The sequence shown here is derived from an EMBL/GenBank/DDBJ whole genome shotgun (WGS) entry which is preliminary data.</text>
</comment>
<dbReference type="SUPFAM" id="SSF48452">
    <property type="entry name" value="TPR-like"/>
    <property type="match status" value="1"/>
</dbReference>
<dbReference type="EMBL" id="JACHXZ010000002">
    <property type="protein sequence ID" value="MBB3168378.1"/>
    <property type="molecule type" value="Genomic_DNA"/>
</dbReference>
<dbReference type="InterPro" id="IPR041166">
    <property type="entry name" value="Rubredoxin_2"/>
</dbReference>
<name>A0A839US83_9GAMM</name>
<feature type="repeat" description="TPR" evidence="3">
    <location>
        <begin position="222"/>
        <end position="255"/>
    </location>
</feature>
<feature type="binding site" evidence="2">
    <location>
        <position position="375"/>
    </location>
    <ligand>
        <name>Fe cation</name>
        <dbReference type="ChEBI" id="CHEBI:24875"/>
    </ligand>
</feature>
<feature type="topological domain" description="Cytoplasmic" evidence="2">
    <location>
        <begin position="23"/>
        <end position="393"/>
    </location>
</feature>
<dbReference type="Proteomes" id="UP000559987">
    <property type="component" value="Unassembled WGS sequence"/>
</dbReference>
<feature type="binding site" evidence="2">
    <location>
        <position position="378"/>
    </location>
    <ligand>
        <name>Fe cation</name>
        <dbReference type="ChEBI" id="CHEBI:24875"/>
    </ligand>
</feature>
<dbReference type="GO" id="GO:0009898">
    <property type="term" value="C:cytoplasmic side of plasma membrane"/>
    <property type="evidence" value="ECO:0007669"/>
    <property type="project" value="UniProtKB-UniRule"/>
</dbReference>
<keyword evidence="2" id="KW-1133">Transmembrane helix</keyword>
<evidence type="ECO:0000256" key="3">
    <source>
        <dbReference type="PROSITE-ProRule" id="PRU00339"/>
    </source>
</evidence>
<dbReference type="InterPro" id="IPR011990">
    <property type="entry name" value="TPR-like_helical_dom_sf"/>
</dbReference>
<proteinExistence type="inferred from homology"/>
<feature type="binding site" evidence="2">
    <location>
        <position position="364"/>
    </location>
    <ligand>
        <name>Fe cation</name>
        <dbReference type="ChEBI" id="CHEBI:24875"/>
    </ligand>
</feature>
<feature type="binding site" evidence="2">
    <location>
        <position position="361"/>
    </location>
    <ligand>
        <name>Fe cation</name>
        <dbReference type="ChEBI" id="CHEBI:24875"/>
    </ligand>
</feature>
<reference evidence="5 6" key="1">
    <citation type="submission" date="2020-08" db="EMBL/GenBank/DDBJ databases">
        <title>Genomic Encyclopedia of Type Strains, Phase III (KMG-III): the genomes of soil and plant-associated and newly described type strains.</title>
        <authorList>
            <person name="Whitman W."/>
        </authorList>
    </citation>
    <scope>NUCLEOTIDE SEQUENCE [LARGE SCALE GENOMIC DNA]</scope>
    <source>
        <strain evidence="5 6">CECT 8571</strain>
    </source>
</reference>
<dbReference type="PROSITE" id="PS50005">
    <property type="entry name" value="TPR"/>
    <property type="match status" value="1"/>
</dbReference>
<evidence type="ECO:0000259" key="4">
    <source>
        <dbReference type="Pfam" id="PF18073"/>
    </source>
</evidence>
<protein>
    <recommendedName>
        <fullName evidence="2">Lipopolysaccharide assembly protein B</fullName>
    </recommendedName>
</protein>
<keyword evidence="2" id="KW-0677">Repeat</keyword>
<evidence type="ECO:0000256" key="1">
    <source>
        <dbReference type="ARBA" id="ARBA00022723"/>
    </source>
</evidence>